<dbReference type="STRING" id="440168.SAMN04487974_102173"/>
<name>A0A1G7TJQ7_9HYPH</name>
<dbReference type="AlphaFoldDB" id="A0A1G7TJQ7"/>
<protein>
    <submittedName>
        <fullName evidence="1">Uncharacterized protein</fullName>
    </submittedName>
</protein>
<accession>A0A1G7TJQ7</accession>
<dbReference type="Proteomes" id="UP000199495">
    <property type="component" value="Unassembled WGS sequence"/>
</dbReference>
<dbReference type="EMBL" id="FNCS01000002">
    <property type="protein sequence ID" value="SDG35548.1"/>
    <property type="molecule type" value="Genomic_DNA"/>
</dbReference>
<reference evidence="1 2" key="1">
    <citation type="submission" date="2016-10" db="EMBL/GenBank/DDBJ databases">
        <authorList>
            <person name="de Groot N.N."/>
        </authorList>
    </citation>
    <scope>NUCLEOTIDE SEQUENCE [LARGE SCALE GENOMIC DNA]</scope>
    <source>
        <strain evidence="1 2">CGMCC 1.10267</strain>
    </source>
</reference>
<keyword evidence="2" id="KW-1185">Reference proteome</keyword>
<evidence type="ECO:0000313" key="1">
    <source>
        <dbReference type="EMBL" id="SDG35548.1"/>
    </source>
</evidence>
<sequence length="69" mass="8619">MNIPRYIRKAIWAWQDWQFDRRMKRERPEWFAAREKARMERKRHGKVKPLDIRTQAACREELQRELGHG</sequence>
<dbReference type="RefSeq" id="WP_090592750.1">
    <property type="nucleotide sequence ID" value="NZ_FNCS01000002.1"/>
</dbReference>
<proteinExistence type="predicted"/>
<organism evidence="1 2">
    <name type="scientific">Pelagibacterium luteolum</name>
    <dbReference type="NCBI Taxonomy" id="440168"/>
    <lineage>
        <taxon>Bacteria</taxon>
        <taxon>Pseudomonadati</taxon>
        <taxon>Pseudomonadota</taxon>
        <taxon>Alphaproteobacteria</taxon>
        <taxon>Hyphomicrobiales</taxon>
        <taxon>Devosiaceae</taxon>
        <taxon>Pelagibacterium</taxon>
    </lineage>
</organism>
<evidence type="ECO:0000313" key="2">
    <source>
        <dbReference type="Proteomes" id="UP000199495"/>
    </source>
</evidence>
<gene>
    <name evidence="1" type="ORF">SAMN04487974_102173</name>
</gene>